<evidence type="ECO:0000313" key="5">
    <source>
        <dbReference type="Proteomes" id="UP000305948"/>
    </source>
</evidence>
<reference evidence="4 5" key="1">
    <citation type="journal article" date="2019" name="Nat. Ecol. Evol.">
        <title>Megaphylogeny resolves global patterns of mushroom evolution.</title>
        <authorList>
            <person name="Varga T."/>
            <person name="Krizsan K."/>
            <person name="Foldi C."/>
            <person name="Dima B."/>
            <person name="Sanchez-Garcia M."/>
            <person name="Sanchez-Ramirez S."/>
            <person name="Szollosi G.J."/>
            <person name="Szarkandi J.G."/>
            <person name="Papp V."/>
            <person name="Albert L."/>
            <person name="Andreopoulos W."/>
            <person name="Angelini C."/>
            <person name="Antonin V."/>
            <person name="Barry K.W."/>
            <person name="Bougher N.L."/>
            <person name="Buchanan P."/>
            <person name="Buyck B."/>
            <person name="Bense V."/>
            <person name="Catcheside P."/>
            <person name="Chovatia M."/>
            <person name="Cooper J."/>
            <person name="Damon W."/>
            <person name="Desjardin D."/>
            <person name="Finy P."/>
            <person name="Geml J."/>
            <person name="Haridas S."/>
            <person name="Hughes K."/>
            <person name="Justo A."/>
            <person name="Karasinski D."/>
            <person name="Kautmanova I."/>
            <person name="Kiss B."/>
            <person name="Kocsube S."/>
            <person name="Kotiranta H."/>
            <person name="LaButti K.M."/>
            <person name="Lechner B.E."/>
            <person name="Liimatainen K."/>
            <person name="Lipzen A."/>
            <person name="Lukacs Z."/>
            <person name="Mihaltcheva S."/>
            <person name="Morgado L.N."/>
            <person name="Niskanen T."/>
            <person name="Noordeloos M.E."/>
            <person name="Ohm R.A."/>
            <person name="Ortiz-Santana B."/>
            <person name="Ovrebo C."/>
            <person name="Racz N."/>
            <person name="Riley R."/>
            <person name="Savchenko A."/>
            <person name="Shiryaev A."/>
            <person name="Soop K."/>
            <person name="Spirin V."/>
            <person name="Szebenyi C."/>
            <person name="Tomsovsky M."/>
            <person name="Tulloss R.E."/>
            <person name="Uehling J."/>
            <person name="Grigoriev I.V."/>
            <person name="Vagvolgyi C."/>
            <person name="Papp T."/>
            <person name="Martin F.M."/>
            <person name="Miettinen O."/>
            <person name="Hibbett D.S."/>
            <person name="Nagy L.G."/>
        </authorList>
    </citation>
    <scope>NUCLEOTIDE SEQUENCE [LARGE SCALE GENOMIC DNA]</scope>
    <source>
        <strain evidence="4 5">OMC1185</strain>
    </source>
</reference>
<dbReference type="InterPro" id="IPR007527">
    <property type="entry name" value="Znf_SWIM"/>
</dbReference>
<evidence type="ECO:0000313" key="4">
    <source>
        <dbReference type="EMBL" id="TFK46462.1"/>
    </source>
</evidence>
<gene>
    <name evidence="4" type="ORF">OE88DRAFT_1667443</name>
</gene>
<evidence type="ECO:0000256" key="2">
    <source>
        <dbReference type="SAM" id="MobiDB-lite"/>
    </source>
</evidence>
<keyword evidence="1" id="KW-0863">Zinc-finger</keyword>
<dbReference type="Proteomes" id="UP000305948">
    <property type="component" value="Unassembled WGS sequence"/>
</dbReference>
<sequence length="941" mass="105796">MSGNKPSKRSRPIRRQQWISVTPEEARGDKVALPAIRQAAGIYTDRLVLNTGQRKEIEDLYHLNTIEDHQFQLQREDQVRAGTVLASLGLDFDTRVSMRYRWTSRWVDTSGKGSEKSKRILYQCQCSYDHNAKGVKKRRVPFDYTGCIAHVEVTYHVASDNVLRIRGCLKHNKECQNAQIARFPTMPLHPSVYQQALQQLRDGATLTDIQQKNHQLMTARAYPGQPKQLAESPYRWILKQSDTRSLYRQFNRIQGIKVRDPAHINIDKWLDPDSPEYNKTLADAVFHYSPRVEKGDRFEICIATEEMRDAAWQYAHASQVILDGTFGVCNKKLLLFILMGVDTKGRGVPLAFLLFSAPSGNKQTSAGYNTEVIARLLDEWRVMLGRRDGDGFQPLVAITDTDLMERGALIQVFLSIWLLICKFHLRQSWRNHRNRLLKGTSPAHMTAKARLRRVEEALVTTLNIQDARAIIEHERQFFAAMLEGPNAGIAKNALVHLVDYLLGYWIRDDLWCSWSDYGRQMAAQIMKCLMEGVLPTANHLESFNGVLKRKYLRRLQRGGRLLREDELFKLFVIIVLPSIFEQRTLEDEEDVRRATQISQLPGGSALLASRAGTGHLLALPPVTYHTPDVGRDLSTLELLENSQIGIPSFTDDGLTFECYSSLATDFDPSPMKYSIFLGFAGVATCQCKDFAHRGGACKHIRAALLFVDQLRRTKFSALPAISLPATPEIARALQASLLPSVREQQGPNALERAAADVERTLQEIAVEDDQEADDIATLGEDFDDTESVATDAPEDTDTDGGHNTESIMYGFTDLPIWGNMKAGIDQQAVSRVFYELSQMAPKLADMAFYLKGVNSTAVDDVANAVTFRSHIALLTDQLDRLILDSSPPATSTVPAISAPEAHVPTRSRPSTPPPPNKRSWHDIIAASPEKAQKRHQSYGHN</sequence>
<name>A0A5C3MM29_9AGAM</name>
<dbReference type="GO" id="GO:0008270">
    <property type="term" value="F:zinc ion binding"/>
    <property type="evidence" value="ECO:0007669"/>
    <property type="project" value="UniProtKB-KW"/>
</dbReference>
<dbReference type="AlphaFoldDB" id="A0A5C3MM29"/>
<feature type="compositionally biased region" description="Basic residues" evidence="2">
    <location>
        <begin position="932"/>
        <end position="941"/>
    </location>
</feature>
<dbReference type="Pfam" id="PF04434">
    <property type="entry name" value="SWIM"/>
    <property type="match status" value="1"/>
</dbReference>
<feature type="region of interest" description="Disordered" evidence="2">
    <location>
        <begin position="779"/>
        <end position="803"/>
    </location>
</feature>
<keyword evidence="5" id="KW-1185">Reference proteome</keyword>
<proteinExistence type="predicted"/>
<evidence type="ECO:0000259" key="3">
    <source>
        <dbReference type="PROSITE" id="PS50966"/>
    </source>
</evidence>
<dbReference type="STRING" id="5364.A0A5C3MM29"/>
<feature type="domain" description="SWIM-type" evidence="3">
    <location>
        <begin position="673"/>
        <end position="708"/>
    </location>
</feature>
<keyword evidence="1" id="KW-0479">Metal-binding</keyword>
<feature type="compositionally biased region" description="Acidic residues" evidence="2">
    <location>
        <begin position="779"/>
        <end position="798"/>
    </location>
</feature>
<accession>A0A5C3MM29</accession>
<keyword evidence="1" id="KW-0862">Zinc</keyword>
<dbReference type="EMBL" id="ML213529">
    <property type="protein sequence ID" value="TFK46462.1"/>
    <property type="molecule type" value="Genomic_DNA"/>
</dbReference>
<organism evidence="4 5">
    <name type="scientific">Heliocybe sulcata</name>
    <dbReference type="NCBI Taxonomy" id="5364"/>
    <lineage>
        <taxon>Eukaryota</taxon>
        <taxon>Fungi</taxon>
        <taxon>Dikarya</taxon>
        <taxon>Basidiomycota</taxon>
        <taxon>Agaricomycotina</taxon>
        <taxon>Agaricomycetes</taxon>
        <taxon>Gloeophyllales</taxon>
        <taxon>Gloeophyllaceae</taxon>
        <taxon>Heliocybe</taxon>
    </lineage>
</organism>
<feature type="region of interest" description="Disordered" evidence="2">
    <location>
        <begin position="888"/>
        <end position="941"/>
    </location>
</feature>
<dbReference type="OrthoDB" id="2422225at2759"/>
<evidence type="ECO:0000256" key="1">
    <source>
        <dbReference type="PROSITE-ProRule" id="PRU00325"/>
    </source>
</evidence>
<dbReference type="PROSITE" id="PS50966">
    <property type="entry name" value="ZF_SWIM"/>
    <property type="match status" value="1"/>
</dbReference>
<protein>
    <recommendedName>
        <fullName evidence="3">SWIM-type domain-containing protein</fullName>
    </recommendedName>
</protein>